<feature type="region of interest" description="Disordered" evidence="1">
    <location>
        <begin position="282"/>
        <end position="303"/>
    </location>
</feature>
<name>A0AA40BQL2_9PEZI</name>
<protein>
    <submittedName>
        <fullName evidence="2">Uncharacterized protein</fullName>
    </submittedName>
</protein>
<comment type="caution">
    <text evidence="2">The sequence shown here is derived from an EMBL/GenBank/DDBJ whole genome shotgun (WGS) entry which is preliminary data.</text>
</comment>
<accession>A0AA40BQL2</accession>
<keyword evidence="3" id="KW-1185">Reference proteome</keyword>
<evidence type="ECO:0000313" key="3">
    <source>
        <dbReference type="Proteomes" id="UP001172155"/>
    </source>
</evidence>
<reference evidence="2" key="1">
    <citation type="submission" date="2023-06" db="EMBL/GenBank/DDBJ databases">
        <title>Genome-scale phylogeny and comparative genomics of the fungal order Sordariales.</title>
        <authorList>
            <consortium name="Lawrence Berkeley National Laboratory"/>
            <person name="Hensen N."/>
            <person name="Bonometti L."/>
            <person name="Westerberg I."/>
            <person name="Brannstrom I.O."/>
            <person name="Guillou S."/>
            <person name="Cros-Aarteil S."/>
            <person name="Calhoun S."/>
            <person name="Haridas S."/>
            <person name="Kuo A."/>
            <person name="Mondo S."/>
            <person name="Pangilinan J."/>
            <person name="Riley R."/>
            <person name="LaButti K."/>
            <person name="Andreopoulos B."/>
            <person name="Lipzen A."/>
            <person name="Chen C."/>
            <person name="Yanf M."/>
            <person name="Daum C."/>
            <person name="Ng V."/>
            <person name="Clum A."/>
            <person name="Steindorff A."/>
            <person name="Ohm R."/>
            <person name="Martin F."/>
            <person name="Silar P."/>
            <person name="Natvig D."/>
            <person name="Lalanne C."/>
            <person name="Gautier V."/>
            <person name="Ament-velasquez S.L."/>
            <person name="Kruys A."/>
            <person name="Hutchinson M.I."/>
            <person name="Powell A.J."/>
            <person name="Barry K."/>
            <person name="Miller A.N."/>
            <person name="Grigoriev I.V."/>
            <person name="Debuchy R."/>
            <person name="Gladieux P."/>
            <person name="Thoren M.H."/>
            <person name="Johannesson H."/>
        </authorList>
    </citation>
    <scope>NUCLEOTIDE SEQUENCE</scope>
    <source>
        <strain evidence="2">SMH3187-1</strain>
    </source>
</reference>
<feature type="region of interest" description="Disordered" evidence="1">
    <location>
        <begin position="216"/>
        <end position="248"/>
    </location>
</feature>
<organism evidence="2 3">
    <name type="scientific">Schizothecium vesticola</name>
    <dbReference type="NCBI Taxonomy" id="314040"/>
    <lineage>
        <taxon>Eukaryota</taxon>
        <taxon>Fungi</taxon>
        <taxon>Dikarya</taxon>
        <taxon>Ascomycota</taxon>
        <taxon>Pezizomycotina</taxon>
        <taxon>Sordariomycetes</taxon>
        <taxon>Sordariomycetidae</taxon>
        <taxon>Sordariales</taxon>
        <taxon>Schizotheciaceae</taxon>
        <taxon>Schizothecium</taxon>
    </lineage>
</organism>
<evidence type="ECO:0000313" key="2">
    <source>
        <dbReference type="EMBL" id="KAK0738612.1"/>
    </source>
</evidence>
<dbReference type="EMBL" id="JAUKUD010000007">
    <property type="protein sequence ID" value="KAK0738612.1"/>
    <property type="molecule type" value="Genomic_DNA"/>
</dbReference>
<gene>
    <name evidence="2" type="ORF">B0T18DRAFT_433392</name>
</gene>
<evidence type="ECO:0000256" key="1">
    <source>
        <dbReference type="SAM" id="MobiDB-lite"/>
    </source>
</evidence>
<sequence length="447" mass="48508">MASPESNHLADLSDESIDQLASLLCPQGLTTNTVIRDITQPLLSSGQDSSAAALLCPLHNAFNPLLLHHCLHLLQDECSSGLQALVAFLSRFDTDVLDSKRYAAIVLHHHVVPVLDSASTLCADVNVDCPACVLAAIGGRRDLLCALEASIRTRDEQTPAPLLRLVRAWITCAVAGDLELDAGGQGLRGRLAATVDVLLRRHPLLQDRGLVVPRASPRDVRPLSHVPGSRPSASRGEPSKRQRRRTTARVAAVAVIDTKAESPLVDVEAEAWYSVVGVTAGDDKVSSSSRPNPGSPPDGRRQEACCTPPHLPSYVLSFCHDLVLLLQLHPQLPPAPRSAAEQPTTHLRLPLGLPVVVLDLVLLPSSRPACLHLYVPALVLVLDLILLPHQLTPHQLCPPRQSVEQGRRLNYLHSEAVTFDAIVGLPPVVVEEGVERWREILARWRER</sequence>
<proteinExistence type="predicted"/>
<dbReference type="Proteomes" id="UP001172155">
    <property type="component" value="Unassembled WGS sequence"/>
</dbReference>
<dbReference type="AlphaFoldDB" id="A0AA40BQL2"/>